<feature type="region of interest" description="Disordered" evidence="1">
    <location>
        <begin position="66"/>
        <end position="167"/>
    </location>
</feature>
<dbReference type="PANTHER" id="PTHR40422:SF1">
    <property type="entry name" value="TRANSLATION MACHINERY-ASSOCIATED PROTEIN 17"/>
    <property type="match status" value="1"/>
</dbReference>
<dbReference type="EMBL" id="JAEHOE010000023">
    <property type="protein sequence ID" value="KAG2495671.1"/>
    <property type="molecule type" value="Genomic_DNA"/>
</dbReference>
<dbReference type="AlphaFoldDB" id="A0A836C0C1"/>
<evidence type="ECO:0000313" key="3">
    <source>
        <dbReference type="Proteomes" id="UP000612055"/>
    </source>
</evidence>
<evidence type="ECO:0000256" key="1">
    <source>
        <dbReference type="SAM" id="MobiDB-lite"/>
    </source>
</evidence>
<dbReference type="GO" id="GO:0030674">
    <property type="term" value="F:protein-macromolecule adaptor activity"/>
    <property type="evidence" value="ECO:0007669"/>
    <property type="project" value="TreeGrafter"/>
</dbReference>
<comment type="caution">
    <text evidence="2">The sequence shown here is derived from an EMBL/GenBank/DDBJ whole genome shotgun (WGS) entry which is preliminary data.</text>
</comment>
<sequence length="167" mass="16176">MSAAVSVLQLEIDELKNAVTHLLRSNAELREALASDADPEFRDAVNENLVTIARKRARVAALEEELRRLTGREGPGEEAGPGAGGHTMEPEGVPLPEEGAEGGAAGGVQGGAGAGTEGGVQGAGGPGGAAGGAAGAGGEAMEVDGRGQAGAESGTGAEAGAEGGVWL</sequence>
<name>A0A836C0C1_9CHLO</name>
<dbReference type="GO" id="GO:0070682">
    <property type="term" value="P:proteasome regulatory particle assembly"/>
    <property type="evidence" value="ECO:0007669"/>
    <property type="project" value="InterPro"/>
</dbReference>
<gene>
    <name evidence="2" type="ORF">HYH03_006271</name>
</gene>
<feature type="compositionally biased region" description="Low complexity" evidence="1">
    <location>
        <begin position="149"/>
        <end position="160"/>
    </location>
</feature>
<reference evidence="2" key="1">
    <citation type="journal article" date="2020" name="bioRxiv">
        <title>Comparative genomics of Chlamydomonas.</title>
        <authorList>
            <person name="Craig R.J."/>
            <person name="Hasan A.R."/>
            <person name="Ness R.W."/>
            <person name="Keightley P.D."/>
        </authorList>
    </citation>
    <scope>NUCLEOTIDE SEQUENCE</scope>
    <source>
        <strain evidence="2">CCAP 11/70</strain>
    </source>
</reference>
<protein>
    <submittedName>
        <fullName evidence="2">Uncharacterized protein</fullName>
    </submittedName>
</protein>
<accession>A0A836C0C1</accession>
<keyword evidence="3" id="KW-1185">Reference proteome</keyword>
<dbReference type="Proteomes" id="UP000612055">
    <property type="component" value="Unassembled WGS sequence"/>
</dbReference>
<organism evidence="2 3">
    <name type="scientific">Edaphochlamys debaryana</name>
    <dbReference type="NCBI Taxonomy" id="47281"/>
    <lineage>
        <taxon>Eukaryota</taxon>
        <taxon>Viridiplantae</taxon>
        <taxon>Chlorophyta</taxon>
        <taxon>core chlorophytes</taxon>
        <taxon>Chlorophyceae</taxon>
        <taxon>CS clade</taxon>
        <taxon>Chlamydomonadales</taxon>
        <taxon>Chlamydomonadales incertae sedis</taxon>
        <taxon>Edaphochlamys</taxon>
    </lineage>
</organism>
<proteinExistence type="predicted"/>
<feature type="compositionally biased region" description="Basic and acidic residues" evidence="1">
    <location>
        <begin position="66"/>
        <end position="75"/>
    </location>
</feature>
<feature type="compositionally biased region" description="Gly residues" evidence="1">
    <location>
        <begin position="101"/>
        <end position="138"/>
    </location>
</feature>
<dbReference type="PANTHER" id="PTHR40422">
    <property type="entry name" value="TRANSLATION MACHINERY-ASSOCIATED PROTEIN 17"/>
    <property type="match status" value="1"/>
</dbReference>
<dbReference type="InterPro" id="IPR038966">
    <property type="entry name" value="TMA17"/>
</dbReference>
<dbReference type="OrthoDB" id="548474at2759"/>
<evidence type="ECO:0000313" key="2">
    <source>
        <dbReference type="EMBL" id="KAG2495671.1"/>
    </source>
</evidence>